<proteinExistence type="predicted"/>
<reference evidence="4" key="2">
    <citation type="submission" date="2021-01" db="UniProtKB">
        <authorList>
            <consortium name="EnsemblMetazoa"/>
        </authorList>
    </citation>
    <scope>IDENTIFICATION</scope>
</reference>
<dbReference type="InterPro" id="IPR051625">
    <property type="entry name" value="Signaling_Regulatory_Domain"/>
</dbReference>
<dbReference type="InterPro" id="IPR000408">
    <property type="entry name" value="Reg_chr_condens"/>
</dbReference>
<dbReference type="InParanoid" id="A0A7M7SWV7"/>
<dbReference type="OrthoDB" id="10256179at2759"/>
<evidence type="ECO:0000256" key="2">
    <source>
        <dbReference type="PROSITE-ProRule" id="PRU00235"/>
    </source>
</evidence>
<evidence type="ECO:0000259" key="3">
    <source>
        <dbReference type="Pfam" id="PF25390"/>
    </source>
</evidence>
<dbReference type="Gene3D" id="2.130.10.30">
    <property type="entry name" value="Regulator of chromosome condensation 1/beta-lactamase-inhibitor protein II"/>
    <property type="match status" value="1"/>
</dbReference>
<dbReference type="RefSeq" id="XP_030837227.1">
    <property type="nucleotide sequence ID" value="XM_030981367.1"/>
</dbReference>
<dbReference type="PRINTS" id="PR00633">
    <property type="entry name" value="RCCNDNSATION"/>
</dbReference>
<sequence>MASWDYSDDGDAIMMLKRTSLEGYPIKDACGNTECVVMTTFNGRVYTCDPKGVSKQENYVEVIFPTSEEENEPCVDIVSVCCGRHHFLALSADGRVYSWGRNDVGQLGIRKKKQRYDNQSQITQDFTPRLIEELSNYDVIQIACGDVHSIALTLDGRLFSWGCNRHGQLGVETKWAAKEAKDHAEKPIEIEGLWGIPVQHIAAGGAHSVALSTTGSIFVWGSNTHGQLGLQKLDDVKLPVKLCSLSQGNVNVVSCGMHHTSFLKQNGQLLVYGMGLDRCPCESDEWGKSELRPGRPGRTFSFLQSTNRCIYAVDEITNGVFVLDHEKVQKGGNVQLEPLEGASMVDLFEPESSTDWPPGRYGFDPKVWEPSRPVEDYEHVERFEEGTRRDDVEDDEEGITDLSATFDTPSVTNEHDGHAGETLKDVSGITCVGQENHQRQPRTWRRLCAGQENIFIIEQDEPVRKDVHISITPGREIGTLSAGLLQSLSDMQGDITEESAPFRQASMVFSSPACLNASFRQTGPNEVNGLNVDLKAARRAYKVISENDNLIEKIKWIFLKRNQK</sequence>
<dbReference type="PROSITE" id="PS50012">
    <property type="entry name" value="RCC1_3"/>
    <property type="match status" value="3"/>
</dbReference>
<dbReference type="InterPro" id="IPR009091">
    <property type="entry name" value="RCC1/BLIP-II"/>
</dbReference>
<feature type="repeat" description="RCC1" evidence="2">
    <location>
        <begin position="156"/>
        <end position="214"/>
    </location>
</feature>
<dbReference type="Proteomes" id="UP000007110">
    <property type="component" value="Unassembled WGS sequence"/>
</dbReference>
<reference evidence="5" key="1">
    <citation type="submission" date="2015-02" db="EMBL/GenBank/DDBJ databases">
        <title>Genome sequencing for Strongylocentrotus purpuratus.</title>
        <authorList>
            <person name="Murali S."/>
            <person name="Liu Y."/>
            <person name="Vee V."/>
            <person name="English A."/>
            <person name="Wang M."/>
            <person name="Skinner E."/>
            <person name="Han Y."/>
            <person name="Muzny D.M."/>
            <person name="Worley K.C."/>
            <person name="Gibbs R.A."/>
        </authorList>
    </citation>
    <scope>NUCLEOTIDE SEQUENCE</scope>
</reference>
<feature type="domain" description="RCC1-like" evidence="3">
    <location>
        <begin position="26"/>
        <end position="275"/>
    </location>
</feature>
<organism evidence="4 5">
    <name type="scientific">Strongylocentrotus purpuratus</name>
    <name type="common">Purple sea urchin</name>
    <dbReference type="NCBI Taxonomy" id="7668"/>
    <lineage>
        <taxon>Eukaryota</taxon>
        <taxon>Metazoa</taxon>
        <taxon>Echinodermata</taxon>
        <taxon>Eleutherozoa</taxon>
        <taxon>Echinozoa</taxon>
        <taxon>Echinoidea</taxon>
        <taxon>Euechinoidea</taxon>
        <taxon>Echinacea</taxon>
        <taxon>Camarodonta</taxon>
        <taxon>Echinidea</taxon>
        <taxon>Strongylocentrotidae</taxon>
        <taxon>Strongylocentrotus</taxon>
    </lineage>
</organism>
<evidence type="ECO:0000313" key="4">
    <source>
        <dbReference type="EnsemblMetazoa" id="XP_030837227"/>
    </source>
</evidence>
<dbReference type="GeneID" id="115922467"/>
<accession>A0A7M7SWV7</accession>
<protein>
    <recommendedName>
        <fullName evidence="3">RCC1-like domain-containing protein</fullName>
    </recommendedName>
</protein>
<dbReference type="PANTHER" id="PTHR22872">
    <property type="entry name" value="BTK-BINDING PROTEIN-RELATED"/>
    <property type="match status" value="1"/>
</dbReference>
<dbReference type="EnsemblMetazoa" id="XM_030981367">
    <property type="protein sequence ID" value="XP_030837227"/>
    <property type="gene ID" value="LOC115922467"/>
</dbReference>
<dbReference type="SUPFAM" id="SSF50985">
    <property type="entry name" value="RCC1/BLIP-II"/>
    <property type="match status" value="1"/>
</dbReference>
<feature type="repeat" description="RCC1" evidence="2">
    <location>
        <begin position="94"/>
        <end position="155"/>
    </location>
</feature>
<keyword evidence="5" id="KW-1185">Reference proteome</keyword>
<evidence type="ECO:0000256" key="1">
    <source>
        <dbReference type="ARBA" id="ARBA00022737"/>
    </source>
</evidence>
<dbReference type="PANTHER" id="PTHR22872:SF9">
    <property type="entry name" value="X-LINKED RETINITIS PIGMENTOSA GTPASE REGULATOR"/>
    <property type="match status" value="1"/>
</dbReference>
<dbReference type="InterPro" id="IPR058923">
    <property type="entry name" value="RCC1-like_dom"/>
</dbReference>
<dbReference type="KEGG" id="spu:115922467"/>
<dbReference type="Pfam" id="PF25390">
    <property type="entry name" value="WD40_RLD"/>
    <property type="match status" value="1"/>
</dbReference>
<dbReference type="AlphaFoldDB" id="A0A7M7SWV7"/>
<keyword evidence="1" id="KW-0677">Repeat</keyword>
<name>A0A7M7SWV7_STRPU</name>
<feature type="repeat" description="RCC1" evidence="2">
    <location>
        <begin position="215"/>
        <end position="266"/>
    </location>
</feature>
<evidence type="ECO:0000313" key="5">
    <source>
        <dbReference type="Proteomes" id="UP000007110"/>
    </source>
</evidence>